<organism evidence="1 2">
    <name type="scientific">Pseudomonas fulva</name>
    <dbReference type="NCBI Taxonomy" id="47880"/>
    <lineage>
        <taxon>Bacteria</taxon>
        <taxon>Pseudomonadati</taxon>
        <taxon>Pseudomonadota</taxon>
        <taxon>Gammaproteobacteria</taxon>
        <taxon>Pseudomonadales</taxon>
        <taxon>Pseudomonadaceae</taxon>
        <taxon>Pseudomonas</taxon>
    </lineage>
</organism>
<keyword evidence="1" id="KW-0238">DNA-binding</keyword>
<dbReference type="Pfam" id="PF18918">
    <property type="entry name" value="DUF5669"/>
    <property type="match status" value="1"/>
</dbReference>
<dbReference type="GO" id="GO:0003677">
    <property type="term" value="F:DNA binding"/>
    <property type="evidence" value="ECO:0007669"/>
    <property type="project" value="UniProtKB-KW"/>
</dbReference>
<dbReference type="EMBL" id="JXQW01000006">
    <property type="protein sequence ID" value="KIQ05238.1"/>
    <property type="molecule type" value="Genomic_DNA"/>
</dbReference>
<sequence>MAFTAELVAELEILLLFNLDNGQEGLKIHHHDAAPSAVAAAGRLHDKGLISLADGGYLTRLGHEAAEHAHGLRAILTVPQPA</sequence>
<dbReference type="InterPro" id="IPR013468">
    <property type="entry name" value="CHP02647"/>
</dbReference>
<gene>
    <name evidence="1" type="ORF">RU08_03320</name>
</gene>
<dbReference type="NCBIfam" id="TIGR02647">
    <property type="entry name" value="DNA"/>
    <property type="match status" value="1"/>
</dbReference>
<accession>A0A0D0K9C8</accession>
<dbReference type="AlphaFoldDB" id="A0A0D0K9C8"/>
<dbReference type="OrthoDB" id="5600572at2"/>
<dbReference type="Proteomes" id="UP000032068">
    <property type="component" value="Unassembled WGS sequence"/>
</dbReference>
<proteinExistence type="predicted"/>
<comment type="caution">
    <text evidence="1">The sequence shown here is derived from an EMBL/GenBank/DDBJ whole genome shotgun (WGS) entry which is preliminary data.</text>
</comment>
<reference evidence="1 2" key="1">
    <citation type="submission" date="2014-12" db="EMBL/GenBank/DDBJ databases">
        <title>16Stimator: statistical estimation of ribosomal gene copy numbers from draft genome assemblies.</title>
        <authorList>
            <person name="Perisin M.A."/>
            <person name="Vetter M."/>
            <person name="Gilbert J.A."/>
            <person name="Bergelson J."/>
        </authorList>
    </citation>
    <scope>NUCLEOTIDE SEQUENCE [LARGE SCALE GENOMIC DNA]</scope>
    <source>
        <strain evidence="1 2">MEJ086</strain>
    </source>
</reference>
<evidence type="ECO:0000313" key="1">
    <source>
        <dbReference type="EMBL" id="KIQ05238.1"/>
    </source>
</evidence>
<evidence type="ECO:0000313" key="2">
    <source>
        <dbReference type="Proteomes" id="UP000032068"/>
    </source>
</evidence>
<name>A0A0D0K9C8_9PSED</name>
<protein>
    <submittedName>
        <fullName evidence="1">DNA-binding protein</fullName>
    </submittedName>
</protein>
<dbReference type="RefSeq" id="WP_042552384.1">
    <property type="nucleotide sequence ID" value="NZ_JXQW01000006.1"/>
</dbReference>